<evidence type="ECO:0000313" key="1">
    <source>
        <dbReference type="EMBL" id="BCS25142.1"/>
    </source>
</evidence>
<dbReference type="KEGG" id="apuu:APUU_41586S"/>
<evidence type="ECO:0008006" key="3">
    <source>
        <dbReference type="Google" id="ProtNLM"/>
    </source>
</evidence>
<name>A0A7R7XPS0_9EURO</name>
<reference evidence="1" key="1">
    <citation type="submission" date="2021-01" db="EMBL/GenBank/DDBJ databases">
        <authorList>
            <consortium name="Aspergillus puulaauensis MK2 genome sequencing consortium"/>
            <person name="Kazuki M."/>
            <person name="Futagami T."/>
        </authorList>
    </citation>
    <scope>NUCLEOTIDE SEQUENCE</scope>
    <source>
        <strain evidence="1">MK2</strain>
    </source>
</reference>
<dbReference type="OrthoDB" id="40334at2759"/>
<dbReference type="Pfam" id="PF13911">
    <property type="entry name" value="AhpC-TSA_2"/>
    <property type="match status" value="1"/>
</dbReference>
<reference evidence="1" key="2">
    <citation type="submission" date="2021-02" db="EMBL/GenBank/DDBJ databases">
        <title>Aspergillus puulaauensis MK2 genome sequence.</title>
        <authorList>
            <person name="Futagami T."/>
            <person name="Mori K."/>
            <person name="Kadooka C."/>
            <person name="Tanaka T."/>
        </authorList>
    </citation>
    <scope>NUCLEOTIDE SEQUENCE</scope>
    <source>
        <strain evidence="1">MK2</strain>
    </source>
</reference>
<protein>
    <recommendedName>
        <fullName evidence="3">AhpC/TSA antioxidant enzyme-domain-containing protein</fullName>
    </recommendedName>
</protein>
<accession>A0A7R7XPS0</accession>
<proteinExistence type="predicted"/>
<dbReference type="Proteomes" id="UP000654913">
    <property type="component" value="Chromosome 4"/>
</dbReference>
<dbReference type="PANTHER" id="PTHR28630:SF3">
    <property type="entry name" value="PEROXIREDOXIN-LIKE 2C"/>
    <property type="match status" value="1"/>
</dbReference>
<dbReference type="RefSeq" id="XP_041557336.1">
    <property type="nucleotide sequence ID" value="XM_041704785.1"/>
</dbReference>
<keyword evidence="2" id="KW-1185">Reference proteome</keyword>
<dbReference type="AlphaFoldDB" id="A0A7R7XPS0"/>
<organism evidence="1 2">
    <name type="scientific">Aspergillus puulaauensis</name>
    <dbReference type="NCBI Taxonomy" id="1220207"/>
    <lineage>
        <taxon>Eukaryota</taxon>
        <taxon>Fungi</taxon>
        <taxon>Dikarya</taxon>
        <taxon>Ascomycota</taxon>
        <taxon>Pezizomycotina</taxon>
        <taxon>Eurotiomycetes</taxon>
        <taxon>Eurotiomycetidae</taxon>
        <taxon>Eurotiales</taxon>
        <taxon>Aspergillaceae</taxon>
        <taxon>Aspergillus</taxon>
    </lineage>
</organism>
<dbReference type="PANTHER" id="PTHR28630">
    <property type="match status" value="1"/>
</dbReference>
<dbReference type="EMBL" id="AP024446">
    <property type="protein sequence ID" value="BCS25142.1"/>
    <property type="molecule type" value="Genomic_DNA"/>
</dbReference>
<gene>
    <name evidence="1" type="ORF">APUU_41586S</name>
</gene>
<dbReference type="InterPro" id="IPR032801">
    <property type="entry name" value="PXL2A/B/C"/>
</dbReference>
<dbReference type="GeneID" id="64975147"/>
<evidence type="ECO:0000313" key="2">
    <source>
        <dbReference type="Proteomes" id="UP000654913"/>
    </source>
</evidence>
<dbReference type="CDD" id="cd02970">
    <property type="entry name" value="PRX_like2"/>
    <property type="match status" value="1"/>
</dbReference>
<sequence>MSGRITRSSFPSSTELRDAYNLELQSADKRSVRFGELILEKGEITTIIIFIRHFFCLYDQEYVRTVSSHLTKSVLETIPNTPGPIQLIIIGCGGPSLIVPYIGETSSSFPVYSDPDGKLYEKLHMRRTLDNIMQQPSYSQAGFWRSVGVAMKQMLWRGMGAFRGGRMDQNGGEFIFRGGKCEYAHRMENVGDHLTAEELLKILETCDGMKEVQ</sequence>